<evidence type="ECO:0000313" key="4">
    <source>
        <dbReference type="Proteomes" id="UP000002630"/>
    </source>
</evidence>
<dbReference type="Pfam" id="PF13380">
    <property type="entry name" value="CoA_binding_2"/>
    <property type="match status" value="1"/>
</dbReference>
<dbReference type="eggNOG" id="ENOG502S3ZG">
    <property type="taxonomic scope" value="Eukaryota"/>
</dbReference>
<proteinExistence type="predicted"/>
<dbReference type="AlphaFoldDB" id="D7FPS1"/>
<evidence type="ECO:0000259" key="2">
    <source>
        <dbReference type="SMART" id="SM00881"/>
    </source>
</evidence>
<dbReference type="SUPFAM" id="SSF51735">
    <property type="entry name" value="NAD(P)-binding Rossmann-fold domains"/>
    <property type="match status" value="1"/>
</dbReference>
<organism evidence="3 4">
    <name type="scientific">Ectocarpus siliculosus</name>
    <name type="common">Brown alga</name>
    <name type="synonym">Conferva siliculosa</name>
    <dbReference type="NCBI Taxonomy" id="2880"/>
    <lineage>
        <taxon>Eukaryota</taxon>
        <taxon>Sar</taxon>
        <taxon>Stramenopiles</taxon>
        <taxon>Ochrophyta</taxon>
        <taxon>PX clade</taxon>
        <taxon>Phaeophyceae</taxon>
        <taxon>Ectocarpales</taxon>
        <taxon>Ectocarpaceae</taxon>
        <taxon>Ectocarpus</taxon>
    </lineage>
</organism>
<dbReference type="PANTHER" id="PTHR33303:SF2">
    <property type="entry name" value="COA-BINDING DOMAIN-CONTAINING PROTEIN"/>
    <property type="match status" value="1"/>
</dbReference>
<evidence type="ECO:0000313" key="3">
    <source>
        <dbReference type="EMBL" id="CBJ30528.1"/>
    </source>
</evidence>
<protein>
    <submittedName>
        <fullName evidence="3">CoA-binding domain protein</fullName>
    </submittedName>
</protein>
<name>D7FPS1_ECTSI</name>
<feature type="domain" description="CoA-binding" evidence="2">
    <location>
        <begin position="8"/>
        <end position="101"/>
    </location>
</feature>
<dbReference type="PANTHER" id="PTHR33303">
    <property type="entry name" value="CYTOPLASMIC PROTEIN-RELATED"/>
    <property type="match status" value="1"/>
</dbReference>
<dbReference type="OrthoDB" id="5138418at2759"/>
<reference evidence="3 4" key="1">
    <citation type="journal article" date="2010" name="Nature">
        <title>The Ectocarpus genome and the independent evolution of multicellularity in brown algae.</title>
        <authorList>
            <person name="Cock J.M."/>
            <person name="Sterck L."/>
            <person name="Rouze P."/>
            <person name="Scornet D."/>
            <person name="Allen A.E."/>
            <person name="Amoutzias G."/>
            <person name="Anthouard V."/>
            <person name="Artiguenave F."/>
            <person name="Aury J.M."/>
            <person name="Badger J.H."/>
            <person name="Beszteri B."/>
            <person name="Billiau K."/>
            <person name="Bonnet E."/>
            <person name="Bothwell J.H."/>
            <person name="Bowler C."/>
            <person name="Boyen C."/>
            <person name="Brownlee C."/>
            <person name="Carrano C.J."/>
            <person name="Charrier B."/>
            <person name="Cho G.Y."/>
            <person name="Coelho S.M."/>
            <person name="Collen J."/>
            <person name="Corre E."/>
            <person name="Da Silva C."/>
            <person name="Delage L."/>
            <person name="Delaroque N."/>
            <person name="Dittami S.M."/>
            <person name="Doulbeau S."/>
            <person name="Elias M."/>
            <person name="Farnham G."/>
            <person name="Gachon C.M."/>
            <person name="Gschloessl B."/>
            <person name="Heesch S."/>
            <person name="Jabbari K."/>
            <person name="Jubin C."/>
            <person name="Kawai H."/>
            <person name="Kimura K."/>
            <person name="Kloareg B."/>
            <person name="Kupper F.C."/>
            <person name="Lang D."/>
            <person name="Le Bail A."/>
            <person name="Leblanc C."/>
            <person name="Lerouge P."/>
            <person name="Lohr M."/>
            <person name="Lopez P.J."/>
            <person name="Martens C."/>
            <person name="Maumus F."/>
            <person name="Michel G."/>
            <person name="Miranda-Saavedra D."/>
            <person name="Morales J."/>
            <person name="Moreau H."/>
            <person name="Motomura T."/>
            <person name="Nagasato C."/>
            <person name="Napoli C.A."/>
            <person name="Nelson D.R."/>
            <person name="Nyvall-Collen P."/>
            <person name="Peters A.F."/>
            <person name="Pommier C."/>
            <person name="Potin P."/>
            <person name="Poulain J."/>
            <person name="Quesneville H."/>
            <person name="Read B."/>
            <person name="Rensing S.A."/>
            <person name="Ritter A."/>
            <person name="Rousvoal S."/>
            <person name="Samanta M."/>
            <person name="Samson G."/>
            <person name="Schroeder D.C."/>
            <person name="Segurens B."/>
            <person name="Strittmatter M."/>
            <person name="Tonon T."/>
            <person name="Tregear J.W."/>
            <person name="Valentin K."/>
            <person name="von Dassow P."/>
            <person name="Yamagishi T."/>
            <person name="Van de Peer Y."/>
            <person name="Wincker P."/>
        </authorList>
    </citation>
    <scope>NUCLEOTIDE SEQUENCE [LARGE SCALE GENOMIC DNA]</scope>
    <source>
        <strain evidence="4">Ec32 / CCAP1310/4</strain>
    </source>
</reference>
<dbReference type="SMART" id="SM00881">
    <property type="entry name" value="CoA_binding"/>
    <property type="match status" value="1"/>
</dbReference>
<dbReference type="Proteomes" id="UP000002630">
    <property type="component" value="Linkage Group LG13"/>
</dbReference>
<dbReference type="EMBL" id="FN649738">
    <property type="protein sequence ID" value="CBJ30528.1"/>
    <property type="molecule type" value="Genomic_DNA"/>
</dbReference>
<dbReference type="InParanoid" id="D7FPS1"/>
<gene>
    <name evidence="3" type="ORF">Esi_0199_0005</name>
</gene>
<dbReference type="Gene3D" id="3.40.50.720">
    <property type="entry name" value="NAD(P)-binding Rossmann-like Domain"/>
    <property type="match status" value="1"/>
</dbReference>
<dbReference type="InterPro" id="IPR003781">
    <property type="entry name" value="CoA-bd"/>
</dbReference>
<dbReference type="EMBL" id="FN648374">
    <property type="protein sequence ID" value="CBJ30528.1"/>
    <property type="molecule type" value="Genomic_DNA"/>
</dbReference>
<accession>D7FPS1</accession>
<dbReference type="InterPro" id="IPR036291">
    <property type="entry name" value="NAD(P)-bd_dom_sf"/>
</dbReference>
<dbReference type="STRING" id="2880.D7FPS1"/>
<feature type="region of interest" description="Disordered" evidence="1">
    <location>
        <begin position="136"/>
        <end position="158"/>
    </location>
</feature>
<sequence>MNTLVRNFLAADRFAVVGASTNRSKFGNKVLRCYLWREKTVVPVNPREEEIEGKKCVKSLSDLPDPQDVSVSVVTPPAVTLAVVEEAGRLGVKRLWLQPGSEDDEVLSKAEELGLQIIHGEPCVLVELGYYAPGGLGSSSSDGGEGSGGGGGGSGSSL</sequence>
<evidence type="ECO:0000256" key="1">
    <source>
        <dbReference type="SAM" id="MobiDB-lite"/>
    </source>
</evidence>
<dbReference type="OMA" id="IYNACVL"/>
<keyword evidence="4" id="KW-1185">Reference proteome</keyword>